<dbReference type="PATRIC" id="fig|632773.3.peg.323"/>
<dbReference type="OrthoDB" id="363232at2"/>
<accession>A0A1D7QRS4</accession>
<dbReference type="GO" id="GO:0071555">
    <property type="term" value="P:cell wall organization"/>
    <property type="evidence" value="ECO:0007669"/>
    <property type="project" value="UniProtKB-KW"/>
</dbReference>
<keyword evidence="3" id="KW-0812">Transmembrane</keyword>
<dbReference type="AlphaFoldDB" id="A0A1D7QRS4"/>
<evidence type="ECO:0000256" key="1">
    <source>
        <dbReference type="ARBA" id="ARBA00022801"/>
    </source>
</evidence>
<evidence type="ECO:0000313" key="6">
    <source>
        <dbReference type="Proteomes" id="UP000094463"/>
    </source>
</evidence>
<evidence type="ECO:0000313" key="5">
    <source>
        <dbReference type="EMBL" id="AOM81699.1"/>
    </source>
</evidence>
<sequence>MEIIKRMTLWMSVVAIVFGLTVYFSESTYAEFNYERVAGQNRVDTSVEISKAAFPDGIDSSEKAVIIARADNPADALASASLASAKDAPILLTSSSILSASVKDELQRLGAEKAYVLGGPVAIENSVISDLEDHVSVERIAGDNRFATAEKINRISSGNDPEKAIIVNGITVADALSASGVSSNFDYPVYLAQQDRFQSDLPDSVNEVYLFGGEVAIADNVASDLESKGLRVTRIAGDDRFETNVAVNQAFDFSGDKSILVRGTSTSSDHEDYPDAVASAGLSHKMNAPVVLTLPDRTTSSTSSYLETRRGTTFILGGEVAVSSSVLHQLSGVDNANAKVITSGSTLNVRSSSNSSSSIQDKLEHGTLIEILDTISSSGSDSWHHIRYSGGKTGYIHGSYAHFLPKSSASSGPLAGRTIVIDAGHGAHDAGGIGGGMREKDVVIDISLRAEDVLREAGASVIMIRRDDIFLSLRQRASVANLSGADAFLSVHTNMSGPTQGKGTETFWHDKYSARESERLAHAIQNATVQKMGTRNRGVKSGNFHVIRETKIPSALLEVGFKDYEPDAEKLRQASYRQKSAEAIRDGFIEYYRR</sequence>
<evidence type="ECO:0000256" key="3">
    <source>
        <dbReference type="SAM" id="Phobius"/>
    </source>
</evidence>
<evidence type="ECO:0000259" key="4">
    <source>
        <dbReference type="PROSITE" id="PS51781"/>
    </source>
</evidence>
<feature type="domain" description="SH3b" evidence="4">
    <location>
        <begin position="336"/>
        <end position="405"/>
    </location>
</feature>
<dbReference type="SUPFAM" id="SSF53187">
    <property type="entry name" value="Zn-dependent exopeptidases"/>
    <property type="match status" value="1"/>
</dbReference>
<dbReference type="EC" id="3.5.1.28" evidence="5"/>
<evidence type="ECO:0000256" key="2">
    <source>
        <dbReference type="ARBA" id="ARBA00023316"/>
    </source>
</evidence>
<dbReference type="KEGG" id="bbev:BBEV_0305"/>
<dbReference type="InterPro" id="IPR051922">
    <property type="entry name" value="Bact_Sporulation_Assoc"/>
</dbReference>
<keyword evidence="2" id="KW-0961">Cell wall biogenesis/degradation</keyword>
<dbReference type="Gene3D" id="3.40.630.40">
    <property type="entry name" value="Zn-dependent exopeptidases"/>
    <property type="match status" value="1"/>
</dbReference>
<dbReference type="CDD" id="cd02696">
    <property type="entry name" value="MurNAc-LAA"/>
    <property type="match status" value="1"/>
</dbReference>
<dbReference type="SMART" id="SM00646">
    <property type="entry name" value="Ami_3"/>
    <property type="match status" value="1"/>
</dbReference>
<dbReference type="GO" id="GO:0009253">
    <property type="term" value="P:peptidoglycan catabolic process"/>
    <property type="evidence" value="ECO:0007669"/>
    <property type="project" value="InterPro"/>
</dbReference>
<gene>
    <name evidence="5" type="primary">lytC</name>
    <name evidence="5" type="ORF">BBEV_0305</name>
</gene>
<keyword evidence="1 5" id="KW-0378">Hydrolase</keyword>
<dbReference type="RefSeq" id="WP_069363848.1">
    <property type="nucleotide sequence ID" value="NZ_CP012502.1"/>
</dbReference>
<dbReference type="PANTHER" id="PTHR30032:SF1">
    <property type="entry name" value="N-ACETYLMURAMOYL-L-ALANINE AMIDASE LYTC"/>
    <property type="match status" value="1"/>
</dbReference>
<dbReference type="InterPro" id="IPR002508">
    <property type="entry name" value="MurNAc-LAA_cat"/>
</dbReference>
<dbReference type="GO" id="GO:0008745">
    <property type="term" value="F:N-acetylmuramoyl-L-alanine amidase activity"/>
    <property type="evidence" value="ECO:0007669"/>
    <property type="project" value="UniProtKB-EC"/>
</dbReference>
<feature type="transmembrane region" description="Helical" evidence="3">
    <location>
        <begin position="7"/>
        <end position="25"/>
    </location>
</feature>
<keyword evidence="3" id="KW-0472">Membrane</keyword>
<dbReference type="Pfam" id="PF01520">
    <property type="entry name" value="Amidase_3"/>
    <property type="match status" value="1"/>
</dbReference>
<dbReference type="EMBL" id="CP012502">
    <property type="protein sequence ID" value="AOM81699.1"/>
    <property type="molecule type" value="Genomic_DNA"/>
</dbReference>
<keyword evidence="6" id="KW-1185">Reference proteome</keyword>
<dbReference type="Proteomes" id="UP000094463">
    <property type="component" value="Chromosome"/>
</dbReference>
<dbReference type="PANTHER" id="PTHR30032">
    <property type="entry name" value="N-ACETYLMURAMOYL-L-ALANINE AMIDASE-RELATED"/>
    <property type="match status" value="1"/>
</dbReference>
<name>A0A1D7QRS4_9BACI</name>
<reference evidence="5 6" key="1">
    <citation type="submission" date="2015-08" db="EMBL/GenBank/DDBJ databases">
        <title>The complete genome sequence of Bacillus beveridgei MLTeJB.</title>
        <authorList>
            <person name="Hanson T.E."/>
            <person name="Mesa C."/>
            <person name="Basesman S.M."/>
            <person name="Oremland R.S."/>
        </authorList>
    </citation>
    <scope>NUCLEOTIDE SEQUENCE [LARGE SCALE GENOMIC DNA]</scope>
    <source>
        <strain evidence="5 6">MLTeJB</strain>
    </source>
</reference>
<dbReference type="InterPro" id="IPR007253">
    <property type="entry name" value="Cell_wall-bd_2"/>
</dbReference>
<keyword evidence="3" id="KW-1133">Transmembrane helix</keyword>
<proteinExistence type="predicted"/>
<dbReference type="Pfam" id="PF04122">
    <property type="entry name" value="CW_binding_2"/>
    <property type="match status" value="3"/>
</dbReference>
<dbReference type="Pfam" id="PF08239">
    <property type="entry name" value="SH3_3"/>
    <property type="match status" value="1"/>
</dbReference>
<dbReference type="STRING" id="632773.BBEV_0305"/>
<protein>
    <submittedName>
        <fullName evidence="5">N-acetylmuramoyl-L-alanine amidase</fullName>
        <ecNumber evidence="5">3.5.1.28</ecNumber>
    </submittedName>
</protein>
<organism evidence="5 6">
    <name type="scientific">Salisediminibacterium beveridgei</name>
    <dbReference type="NCBI Taxonomy" id="632773"/>
    <lineage>
        <taxon>Bacteria</taxon>
        <taxon>Bacillati</taxon>
        <taxon>Bacillota</taxon>
        <taxon>Bacilli</taxon>
        <taxon>Bacillales</taxon>
        <taxon>Bacillaceae</taxon>
        <taxon>Salisediminibacterium</taxon>
    </lineage>
</organism>
<dbReference type="Gene3D" id="2.30.30.40">
    <property type="entry name" value="SH3 Domains"/>
    <property type="match status" value="1"/>
</dbReference>
<dbReference type="PROSITE" id="PS51781">
    <property type="entry name" value="SH3B"/>
    <property type="match status" value="1"/>
</dbReference>
<dbReference type="InterPro" id="IPR003646">
    <property type="entry name" value="SH3-like_bac-type"/>
</dbReference>
<dbReference type="SMART" id="SM00287">
    <property type="entry name" value="SH3b"/>
    <property type="match status" value="1"/>
</dbReference>
<dbReference type="Gene3D" id="3.40.50.12090">
    <property type="match status" value="2"/>
</dbReference>